<dbReference type="AlphaFoldDB" id="M1K3P1"/>
<organism evidence="1">
    <name type="scientific">Encephalitozoon cuniculi</name>
    <name type="common">Microsporidian parasite</name>
    <dbReference type="NCBI Taxonomy" id="6035"/>
    <lineage>
        <taxon>Eukaryota</taxon>
        <taxon>Fungi</taxon>
        <taxon>Fungi incertae sedis</taxon>
        <taxon>Microsporidia</taxon>
        <taxon>Unikaryonidae</taxon>
        <taxon>Encephalitozoon</taxon>
    </lineage>
</organism>
<dbReference type="EMBL" id="KC513607">
    <property type="protein sequence ID" value="AGE95483.1"/>
    <property type="molecule type" value="Genomic_DNA"/>
</dbReference>
<proteinExistence type="predicted"/>
<dbReference type="VEuPathDB" id="MicrosporidiaDB:ECU05_0530"/>
<protein>
    <submittedName>
        <fullName evidence="1">Uncharacterized protein</fullName>
    </submittedName>
</protein>
<sequence length="124" mass="14331">MKSYIKNSLRIGFAKEVSTGRIESVSLEVARRFELLSSICDNRALPEFPVGVVREIVSLCSDLEDLAPHYEMPAEYVDYVKENRDVLGYFERSEDSVKSEEVRIINKRKTFDIFRGMVEKGEEM</sequence>
<reference evidence="1" key="1">
    <citation type="journal article" date="2013" name="Eukaryot. Cell">
        <title>Extremely Reduced Levels of Heterozygosity in the Vertebrate Pathogen Encephalitozoon cuniculi.</title>
        <authorList>
            <person name="Selman M."/>
            <person name="Sak B."/>
            <person name="Kvac M."/>
            <person name="Farinelli L."/>
            <person name="Weiss L.M."/>
            <person name="Corradi N."/>
        </authorList>
    </citation>
    <scope>NUCLEOTIDE SEQUENCE</scope>
</reference>
<name>M1K3P1_ENCCN</name>
<evidence type="ECO:0000313" key="1">
    <source>
        <dbReference type="EMBL" id="AGE95483.1"/>
    </source>
</evidence>
<dbReference type="VEuPathDB" id="MicrosporidiaDB:AEWQ_050500"/>
<dbReference type="VEuPathDB" id="MicrosporidiaDB:AEWR_050500"/>
<gene>
    <name evidence="1" type="ORF">ECU05_0530</name>
</gene>
<accession>M1K3P1</accession>
<dbReference type="VEuPathDB" id="MicrosporidiaDB:M970_050500"/>
<dbReference type="OMA" id="NICEDRA"/>
<dbReference type="VEuPathDB" id="MicrosporidiaDB:AEWD_050500"/>